<accession>A0A9N8HLZ1</accession>
<organism evidence="2 3">
    <name type="scientific">Seminavis robusta</name>
    <dbReference type="NCBI Taxonomy" id="568900"/>
    <lineage>
        <taxon>Eukaryota</taxon>
        <taxon>Sar</taxon>
        <taxon>Stramenopiles</taxon>
        <taxon>Ochrophyta</taxon>
        <taxon>Bacillariophyta</taxon>
        <taxon>Bacillariophyceae</taxon>
        <taxon>Bacillariophycidae</taxon>
        <taxon>Naviculales</taxon>
        <taxon>Naviculaceae</taxon>
        <taxon>Seminavis</taxon>
    </lineage>
</organism>
<evidence type="ECO:0000313" key="2">
    <source>
        <dbReference type="EMBL" id="CAB9517405.1"/>
    </source>
</evidence>
<protein>
    <submittedName>
        <fullName evidence="2">Uncharacterized protein</fullName>
    </submittedName>
</protein>
<dbReference type="Proteomes" id="UP001153069">
    <property type="component" value="Unassembled WGS sequence"/>
</dbReference>
<evidence type="ECO:0000313" key="3">
    <source>
        <dbReference type="Proteomes" id="UP001153069"/>
    </source>
</evidence>
<name>A0A9N8HLZ1_9STRA</name>
<feature type="signal peptide" evidence="1">
    <location>
        <begin position="1"/>
        <end position="22"/>
    </location>
</feature>
<keyword evidence="3" id="KW-1185">Reference proteome</keyword>
<reference evidence="2" key="1">
    <citation type="submission" date="2020-06" db="EMBL/GenBank/DDBJ databases">
        <authorList>
            <consortium name="Plant Systems Biology data submission"/>
        </authorList>
    </citation>
    <scope>NUCLEOTIDE SEQUENCE</scope>
    <source>
        <strain evidence="2">D6</strain>
    </source>
</reference>
<sequence>MKLAKTFLLSLLSVFVLGQCKGAGVRALADGTPSASAKDADNRRRLFVPFFSPVTINDIIEQFIPTLNALIQSTLASNLDNVNLGIDFSQFLAGLDVAVNCTADGTVQYNLGSLTGLGSFQIESLELVPGTESLELSFMGLSGASWSGTWNIKGVFGEAIGAVSEVVLSADACGLPLQETAKGMTSVANPGIDIRVSMNGSSPNLWSLASSFIESISVDSANLFFDSIVANIDGLFGNGLELDLSTIFDGLLSDVLLNQLLPLLVNLLQSVLSGGLNLN</sequence>
<feature type="chain" id="PRO_5040404262" evidence="1">
    <location>
        <begin position="23"/>
        <end position="279"/>
    </location>
</feature>
<evidence type="ECO:0000256" key="1">
    <source>
        <dbReference type="SAM" id="SignalP"/>
    </source>
</evidence>
<dbReference type="EMBL" id="CAICTM010000853">
    <property type="protein sequence ID" value="CAB9517405.1"/>
    <property type="molecule type" value="Genomic_DNA"/>
</dbReference>
<comment type="caution">
    <text evidence="2">The sequence shown here is derived from an EMBL/GenBank/DDBJ whole genome shotgun (WGS) entry which is preliminary data.</text>
</comment>
<dbReference type="AlphaFoldDB" id="A0A9N8HLZ1"/>
<keyword evidence="1" id="KW-0732">Signal</keyword>
<proteinExistence type="predicted"/>
<gene>
    <name evidence="2" type="ORF">SEMRO_854_G211290.1</name>
</gene>